<dbReference type="Pfam" id="PF08868">
    <property type="entry name" value="YugN"/>
    <property type="match status" value="1"/>
</dbReference>
<name>A0A4R2B415_9BACI</name>
<comment type="caution">
    <text evidence="1">The sequence shown here is derived from an EMBL/GenBank/DDBJ whole genome shotgun (WGS) entry which is preliminary data.</text>
</comment>
<evidence type="ECO:0000313" key="2">
    <source>
        <dbReference type="Proteomes" id="UP000295689"/>
    </source>
</evidence>
<dbReference type="EMBL" id="SLVV01000012">
    <property type="protein sequence ID" value="TCN21367.1"/>
    <property type="molecule type" value="Genomic_DNA"/>
</dbReference>
<dbReference type="Proteomes" id="UP000295689">
    <property type="component" value="Unassembled WGS sequence"/>
</dbReference>
<dbReference type="AlphaFoldDB" id="A0A4R2B415"/>
<keyword evidence="2" id="KW-1185">Reference proteome</keyword>
<reference evidence="1 2" key="1">
    <citation type="journal article" date="2015" name="Stand. Genomic Sci.">
        <title>Genomic Encyclopedia of Bacterial and Archaeal Type Strains, Phase III: the genomes of soil and plant-associated and newly described type strains.</title>
        <authorList>
            <person name="Whitman W.B."/>
            <person name="Woyke T."/>
            <person name="Klenk H.P."/>
            <person name="Zhou Y."/>
            <person name="Lilburn T.G."/>
            <person name="Beck B.J."/>
            <person name="De Vos P."/>
            <person name="Vandamme P."/>
            <person name="Eisen J.A."/>
            <person name="Garrity G."/>
            <person name="Hugenholtz P."/>
            <person name="Kyrpides N.C."/>
        </authorList>
    </citation>
    <scope>NUCLEOTIDE SEQUENCE [LARGE SCALE GENOMIC DNA]</scope>
    <source>
        <strain evidence="1 2">CV53</strain>
    </source>
</reference>
<protein>
    <submittedName>
        <fullName evidence="1">YugN-like protein</fullName>
    </submittedName>
</protein>
<dbReference type="Gene3D" id="3.30.310.100">
    <property type="entry name" value="YugN-like"/>
    <property type="match status" value="1"/>
</dbReference>
<dbReference type="InterPro" id="IPR036491">
    <property type="entry name" value="YugN-like_sf"/>
</dbReference>
<evidence type="ECO:0000313" key="1">
    <source>
        <dbReference type="EMBL" id="TCN21367.1"/>
    </source>
</evidence>
<gene>
    <name evidence="1" type="ORF">EV146_11248</name>
</gene>
<dbReference type="InterPro" id="IPR014967">
    <property type="entry name" value="Uncharacterised_YugN-like"/>
</dbReference>
<accession>A0A4R2B415</accession>
<proteinExistence type="predicted"/>
<organism evidence="1 2">
    <name type="scientific">Mesobacillus foraminis</name>
    <dbReference type="NCBI Taxonomy" id="279826"/>
    <lineage>
        <taxon>Bacteria</taxon>
        <taxon>Bacillati</taxon>
        <taxon>Bacillota</taxon>
        <taxon>Bacilli</taxon>
        <taxon>Bacillales</taxon>
        <taxon>Bacillaceae</taxon>
        <taxon>Mesobacillus</taxon>
    </lineage>
</organism>
<sequence length="133" mass="15125">MIEMPSQIEGKEFGLYQLEQKLKPMGYSIGGNWEYDQGYFDYKIADDNGYQYLRLPFEAVDGQLDSKGCTVKLMRPFLLSHVFEGGLDDHSNISNISAAFNQFQEPDQKDGKVPNQYIEIGKSLIKETESALL</sequence>
<dbReference type="SUPFAM" id="SSF160755">
    <property type="entry name" value="YugN-like"/>
    <property type="match status" value="1"/>
</dbReference>
<dbReference type="RefSeq" id="WP_132010435.1">
    <property type="nucleotide sequence ID" value="NZ_JABUHM010000014.1"/>
</dbReference>